<keyword evidence="2" id="KW-1185">Reference proteome</keyword>
<organism evidence="1 2">
    <name type="scientific">Bifidobacterium cebidarum</name>
    <dbReference type="NCBI Taxonomy" id="2650773"/>
    <lineage>
        <taxon>Bacteria</taxon>
        <taxon>Bacillati</taxon>
        <taxon>Actinomycetota</taxon>
        <taxon>Actinomycetes</taxon>
        <taxon>Bifidobacteriales</taxon>
        <taxon>Bifidobacteriaceae</taxon>
        <taxon>Bifidobacterium</taxon>
    </lineage>
</organism>
<gene>
    <name evidence="1" type="ORF">F7D08_1156</name>
</gene>
<dbReference type="Gene3D" id="3.40.50.300">
    <property type="entry name" value="P-loop containing nucleotide triphosphate hydrolases"/>
    <property type="match status" value="1"/>
</dbReference>
<accession>A0A6I1GFF8</accession>
<dbReference type="PANTHER" id="PTHR34704">
    <property type="entry name" value="ATPASE"/>
    <property type="match status" value="1"/>
</dbReference>
<reference evidence="1 2" key="1">
    <citation type="submission" date="2019-09" db="EMBL/GenBank/DDBJ databases">
        <title>Characterization of the phylogenetic diversity of two novel species belonging to the genus Bifidobacterium: Bifidobacterium cebidarum sp. nov. and Bifidobacterium leontopitheci sp. nov.</title>
        <authorList>
            <person name="Lugli G.A."/>
            <person name="Duranti S."/>
            <person name="Milani C."/>
            <person name="Turroni F."/>
            <person name="Ventura M."/>
        </authorList>
    </citation>
    <scope>NUCLEOTIDE SEQUENCE [LARGE SCALE GENOMIC DNA]</scope>
    <source>
        <strain evidence="1 2">LMG 31469</strain>
    </source>
</reference>
<evidence type="ECO:0000313" key="2">
    <source>
        <dbReference type="Proteomes" id="UP000468413"/>
    </source>
</evidence>
<dbReference type="InterPro" id="IPR027417">
    <property type="entry name" value="P-loop_NTPase"/>
</dbReference>
<evidence type="ECO:0000313" key="1">
    <source>
        <dbReference type="EMBL" id="KAB7788119.1"/>
    </source>
</evidence>
<dbReference type="AlphaFoldDB" id="A0A6I1GFF8"/>
<comment type="caution">
    <text evidence="1">The sequence shown here is derived from an EMBL/GenBank/DDBJ whole genome shotgun (WGS) entry which is preliminary data.</text>
</comment>
<dbReference type="SUPFAM" id="SSF52540">
    <property type="entry name" value="P-loop containing nucleoside triphosphate hydrolases"/>
    <property type="match status" value="1"/>
</dbReference>
<dbReference type="PANTHER" id="PTHR34704:SF1">
    <property type="entry name" value="ATPASE"/>
    <property type="match status" value="1"/>
</dbReference>
<proteinExistence type="predicted"/>
<protein>
    <submittedName>
        <fullName evidence="1">ATPase</fullName>
    </submittedName>
</protein>
<name>A0A6I1GFF8_9BIFI</name>
<sequence length="82" mass="9302">MFIAHEHELQTLERLYASGSFRMVVLYGRRRVGKTALSGEFVKGKDTLYSIAIQQSAKLNPKTSPRIALSFFGMPRFDAHVQ</sequence>
<dbReference type="EMBL" id="WBVS01000005">
    <property type="protein sequence ID" value="KAB7788119.1"/>
    <property type="molecule type" value="Genomic_DNA"/>
</dbReference>
<dbReference type="RefSeq" id="WP_226803400.1">
    <property type="nucleotide sequence ID" value="NZ_WBVS01000005.1"/>
</dbReference>
<dbReference type="Proteomes" id="UP000468413">
    <property type="component" value="Unassembled WGS sequence"/>
</dbReference>